<sequence>MEDLLSKLHSFPPLPAPRIPLSDQQYDEGIKSQIEAVKKISDAKMMQPTAGGENMLQVIDPAFNTVPYAFCLVANIQATSKNTAKSVNMDILWSKMVQFLQVFDARQIRYLGDELNYIIKSVADFARSSRQPHLAVAPIRNAILRLDPSGSMLTANHLTLVKLAMESRRYVDAAPALKKFILYVPGYSALSKPKYLCDMSLSPAAYITPATKLNIKLKYQDILEYFLYSGMVHIGLVDWQNAFHCLESAVTYPSKDSSPSKIMVEAYKKWILVGLLKEGQYLPLPKSTSPGPGKSYHTLAKPYEALAQIFESGTASRVKSEIEAGTTWWRNDGNTGLILQVQSAFQRFAIRDLGGVYSKISIPEVFSQTTSAETGYKLQNLQAGEALVQQMIQRGDLHATLSHPPTGPAILTFSPSGAALSERQMQSELAAATARIQDLTKEIKQTDRMVTYDKEYVKFMQKIRKSKEQHPEQDAPGAGWNESLDDEDIMSMY</sequence>
<dbReference type="GO" id="GO:0006511">
    <property type="term" value="P:ubiquitin-dependent protein catabolic process"/>
    <property type="evidence" value="ECO:0007669"/>
    <property type="project" value="TreeGrafter"/>
</dbReference>
<dbReference type="InterPro" id="IPR050756">
    <property type="entry name" value="CSN3"/>
</dbReference>
<evidence type="ECO:0000313" key="5">
    <source>
        <dbReference type="EMBL" id="CZT01836.1"/>
    </source>
</evidence>
<proteinExistence type="predicted"/>
<dbReference type="PANTHER" id="PTHR10758">
    <property type="entry name" value="26S PROTEASOME NON-ATPASE REGULATORY SUBUNIT 3/COP9 SIGNALOSOME COMPLEX SUBUNIT 3"/>
    <property type="match status" value="1"/>
</dbReference>
<organism evidence="5 6">
    <name type="scientific">Rhynchosporium agropyri</name>
    <dbReference type="NCBI Taxonomy" id="914238"/>
    <lineage>
        <taxon>Eukaryota</taxon>
        <taxon>Fungi</taxon>
        <taxon>Dikarya</taxon>
        <taxon>Ascomycota</taxon>
        <taxon>Pezizomycotina</taxon>
        <taxon>Leotiomycetes</taxon>
        <taxon>Helotiales</taxon>
        <taxon>Ploettnerulaceae</taxon>
        <taxon>Rhynchosporium</taxon>
    </lineage>
</organism>
<dbReference type="GO" id="GO:0008180">
    <property type="term" value="C:COP9 signalosome"/>
    <property type="evidence" value="ECO:0007669"/>
    <property type="project" value="TreeGrafter"/>
</dbReference>
<reference evidence="6" key="1">
    <citation type="submission" date="2016-03" db="EMBL/GenBank/DDBJ databases">
        <authorList>
            <person name="Guldener U."/>
        </authorList>
    </citation>
    <scope>NUCLEOTIDE SEQUENCE [LARGE SCALE GENOMIC DNA]</scope>
    <source>
        <strain evidence="6">04CH-RAC-A.6.1</strain>
    </source>
</reference>
<keyword evidence="1" id="KW-0963">Cytoplasm</keyword>
<name>A0A1E1KUQ3_9HELO</name>
<evidence type="ECO:0000256" key="3">
    <source>
        <dbReference type="SAM" id="MobiDB-lite"/>
    </source>
</evidence>
<dbReference type="PANTHER" id="PTHR10758:SF1">
    <property type="entry name" value="COP9 SIGNALOSOME COMPLEX SUBUNIT 3"/>
    <property type="match status" value="1"/>
</dbReference>
<feature type="coiled-coil region" evidence="2">
    <location>
        <begin position="422"/>
        <end position="449"/>
    </location>
</feature>
<keyword evidence="6" id="KW-1185">Reference proteome</keyword>
<dbReference type="InterPro" id="IPR055089">
    <property type="entry name" value="COP9_N"/>
</dbReference>
<dbReference type="OrthoDB" id="29061at2759"/>
<keyword evidence="2" id="KW-0175">Coiled coil</keyword>
<dbReference type="EMBL" id="FJUX01000053">
    <property type="protein sequence ID" value="CZT01836.1"/>
    <property type="molecule type" value="Genomic_DNA"/>
</dbReference>
<feature type="domain" description="COP9 signalosome complex subunit 3 N-terminal helical repeats" evidence="4">
    <location>
        <begin position="52"/>
        <end position="289"/>
    </location>
</feature>
<dbReference type="Proteomes" id="UP000178912">
    <property type="component" value="Unassembled WGS sequence"/>
</dbReference>
<evidence type="ECO:0000313" key="6">
    <source>
        <dbReference type="Proteomes" id="UP000178912"/>
    </source>
</evidence>
<evidence type="ECO:0000256" key="1">
    <source>
        <dbReference type="ARBA" id="ARBA00022490"/>
    </source>
</evidence>
<evidence type="ECO:0000259" key="4">
    <source>
        <dbReference type="Pfam" id="PF22788"/>
    </source>
</evidence>
<dbReference type="AlphaFoldDB" id="A0A1E1KUQ3"/>
<evidence type="ECO:0000256" key="2">
    <source>
        <dbReference type="SAM" id="Coils"/>
    </source>
</evidence>
<feature type="region of interest" description="Disordered" evidence="3">
    <location>
        <begin position="464"/>
        <end position="493"/>
    </location>
</feature>
<feature type="compositionally biased region" description="Acidic residues" evidence="3">
    <location>
        <begin position="483"/>
        <end position="493"/>
    </location>
</feature>
<protein>
    <submittedName>
        <fullName evidence="5">Related to JAB1-containing signalosome subunit 3</fullName>
    </submittedName>
</protein>
<accession>A0A1E1KUQ3</accession>
<gene>
    <name evidence="5" type="ORF">RAG0_09264</name>
</gene>
<dbReference type="Pfam" id="PF22788">
    <property type="entry name" value="COP9_hel_rpt"/>
    <property type="match status" value="1"/>
</dbReference>